<dbReference type="Pfam" id="PF05168">
    <property type="entry name" value="HEPN"/>
    <property type="match status" value="1"/>
</dbReference>
<name>A0A0G0X5L1_9BACT</name>
<protein>
    <recommendedName>
        <fullName evidence="1">HEPN domain-containing protein</fullName>
    </recommendedName>
</protein>
<dbReference type="AlphaFoldDB" id="A0A0G0X5L1"/>
<dbReference type="Proteomes" id="UP000034190">
    <property type="component" value="Unassembled WGS sequence"/>
</dbReference>
<proteinExistence type="predicted"/>
<sequence length="134" mass="15206">MKAENKKIIVARWVRKAGEDELNIRSILKHRDGAPSGACFLSQQMAEKYLKAMLIFYDLELMKIHDLIKLISLLENNAPGIKAIGEAAALLNQYYIETRYAGDYPEFSWKDAEAASAAADKIKEYVLEKIKVKK</sequence>
<gene>
    <name evidence="2" type="ORF">UU43_C0001G0130</name>
</gene>
<evidence type="ECO:0000259" key="1">
    <source>
        <dbReference type="PROSITE" id="PS50910"/>
    </source>
</evidence>
<evidence type="ECO:0000313" key="3">
    <source>
        <dbReference type="Proteomes" id="UP000034190"/>
    </source>
</evidence>
<organism evidence="2 3">
    <name type="scientific">Candidatus Falkowbacteria bacterium GW2011_GWA2_41_14</name>
    <dbReference type="NCBI Taxonomy" id="1618635"/>
    <lineage>
        <taxon>Bacteria</taxon>
        <taxon>Candidatus Falkowiibacteriota</taxon>
    </lineage>
</organism>
<dbReference type="Gene3D" id="1.20.120.330">
    <property type="entry name" value="Nucleotidyltransferases domain 2"/>
    <property type="match status" value="1"/>
</dbReference>
<dbReference type="EMBL" id="LCAP01000001">
    <property type="protein sequence ID" value="KKR91950.1"/>
    <property type="molecule type" value="Genomic_DNA"/>
</dbReference>
<dbReference type="InterPro" id="IPR007842">
    <property type="entry name" value="HEPN_dom"/>
</dbReference>
<dbReference type="PROSITE" id="PS50910">
    <property type="entry name" value="HEPN"/>
    <property type="match status" value="1"/>
</dbReference>
<dbReference type="SMART" id="SM00748">
    <property type="entry name" value="HEPN"/>
    <property type="match status" value="1"/>
</dbReference>
<feature type="domain" description="HEPN" evidence="1">
    <location>
        <begin position="16"/>
        <end position="122"/>
    </location>
</feature>
<evidence type="ECO:0000313" key="2">
    <source>
        <dbReference type="EMBL" id="KKR91950.1"/>
    </source>
</evidence>
<accession>A0A0G0X5L1</accession>
<comment type="caution">
    <text evidence="2">The sequence shown here is derived from an EMBL/GenBank/DDBJ whole genome shotgun (WGS) entry which is preliminary data.</text>
</comment>
<dbReference type="SUPFAM" id="SSF81593">
    <property type="entry name" value="Nucleotidyltransferase substrate binding subunit/domain"/>
    <property type="match status" value="1"/>
</dbReference>
<reference evidence="2 3" key="1">
    <citation type="journal article" date="2015" name="Nature">
        <title>rRNA introns, odd ribosomes, and small enigmatic genomes across a large radiation of phyla.</title>
        <authorList>
            <person name="Brown C.T."/>
            <person name="Hug L.A."/>
            <person name="Thomas B.C."/>
            <person name="Sharon I."/>
            <person name="Castelle C.J."/>
            <person name="Singh A."/>
            <person name="Wilkins M.J."/>
            <person name="Williams K.H."/>
            <person name="Banfield J.F."/>
        </authorList>
    </citation>
    <scope>NUCLEOTIDE SEQUENCE [LARGE SCALE GENOMIC DNA]</scope>
</reference>